<reference evidence="5 6" key="1">
    <citation type="submission" date="2014-03" db="EMBL/GenBank/DDBJ databases">
        <title>Draft genome of the hookworm Oesophagostomum dentatum.</title>
        <authorList>
            <person name="Mitreva M."/>
        </authorList>
    </citation>
    <scope>NUCLEOTIDE SEQUENCE [LARGE SCALE GENOMIC DNA]</scope>
    <source>
        <strain evidence="5 6">OD-Hann</strain>
    </source>
</reference>
<dbReference type="InterPro" id="IPR002073">
    <property type="entry name" value="PDEase_catalytic_dom"/>
</dbReference>
<dbReference type="InterPro" id="IPR036971">
    <property type="entry name" value="PDEase_catalytic_dom_sf"/>
</dbReference>
<dbReference type="GO" id="GO:0007165">
    <property type="term" value="P:signal transduction"/>
    <property type="evidence" value="ECO:0007669"/>
    <property type="project" value="InterPro"/>
</dbReference>
<dbReference type="GO" id="GO:0004114">
    <property type="term" value="F:3',5'-cyclic-nucleotide phosphodiesterase activity"/>
    <property type="evidence" value="ECO:0007669"/>
    <property type="project" value="InterPro"/>
</dbReference>
<organism evidence="5 6">
    <name type="scientific">Oesophagostomum dentatum</name>
    <name type="common">Nodular worm</name>
    <dbReference type="NCBI Taxonomy" id="61180"/>
    <lineage>
        <taxon>Eukaryota</taxon>
        <taxon>Metazoa</taxon>
        <taxon>Ecdysozoa</taxon>
        <taxon>Nematoda</taxon>
        <taxon>Chromadorea</taxon>
        <taxon>Rhabditida</taxon>
        <taxon>Rhabditina</taxon>
        <taxon>Rhabditomorpha</taxon>
        <taxon>Strongyloidea</taxon>
        <taxon>Strongylidae</taxon>
        <taxon>Oesophagostomum</taxon>
    </lineage>
</organism>
<dbReference type="Pfam" id="PF00233">
    <property type="entry name" value="PDEase_I"/>
    <property type="match status" value="1"/>
</dbReference>
<dbReference type="InterPro" id="IPR023088">
    <property type="entry name" value="PDEase"/>
</dbReference>
<evidence type="ECO:0000313" key="6">
    <source>
        <dbReference type="Proteomes" id="UP000053660"/>
    </source>
</evidence>
<feature type="domain" description="PDEase" evidence="4">
    <location>
        <begin position="1"/>
        <end position="176"/>
    </location>
</feature>
<dbReference type="Proteomes" id="UP000053660">
    <property type="component" value="Unassembled WGS sequence"/>
</dbReference>
<evidence type="ECO:0000259" key="4">
    <source>
        <dbReference type="PROSITE" id="PS51845"/>
    </source>
</evidence>
<dbReference type="PANTHER" id="PTHR11347">
    <property type="entry name" value="CYCLIC NUCLEOTIDE PHOSPHODIESTERASE"/>
    <property type="match status" value="1"/>
</dbReference>
<evidence type="ECO:0000256" key="2">
    <source>
        <dbReference type="ARBA" id="ARBA00022801"/>
    </source>
</evidence>
<dbReference type="AlphaFoldDB" id="A0A0B1SF91"/>
<feature type="binding site" evidence="3">
    <location>
        <position position="100"/>
    </location>
    <ligand>
        <name>Zn(2+)</name>
        <dbReference type="ChEBI" id="CHEBI:29105"/>
        <label>1</label>
    </ligand>
</feature>
<dbReference type="PRINTS" id="PR00387">
    <property type="entry name" value="PDIESTERASE1"/>
</dbReference>
<keyword evidence="1 3" id="KW-0479">Metal-binding</keyword>
<gene>
    <name evidence="5" type="ORF">OESDEN_18421</name>
</gene>
<accession>A0A0B1SF91</accession>
<dbReference type="SUPFAM" id="SSF109604">
    <property type="entry name" value="HD-domain/PDEase-like"/>
    <property type="match status" value="1"/>
</dbReference>
<dbReference type="OrthoDB" id="295473at2759"/>
<dbReference type="PROSITE" id="PS51845">
    <property type="entry name" value="PDEASE_I_2"/>
    <property type="match status" value="1"/>
</dbReference>
<sequence length="176" mass="20107">MKTMMTPLASIYTTSVMEHHHFNQTVTILQQDGHNILKTMTSAEYKQALSLIKHCILATDLALFFSNKAELNKILESGNYNIHDEHHRRLTQAILMTGCDLIASAKPWYIQTETVKVIFEEFYEQGDAERMNGRDPIPMMDRNKAHELPQMQVGAHLRNALPALFVAQQNGCIRLL</sequence>
<dbReference type="Gene3D" id="1.10.1300.10">
    <property type="entry name" value="3'5'-cyclic nucleotide phosphodiesterase, catalytic domain"/>
    <property type="match status" value="1"/>
</dbReference>
<evidence type="ECO:0000256" key="3">
    <source>
        <dbReference type="PIRSR" id="PIRSR623088-3"/>
    </source>
</evidence>
<name>A0A0B1SF91_OESDE</name>
<evidence type="ECO:0000313" key="5">
    <source>
        <dbReference type="EMBL" id="KHJ81890.1"/>
    </source>
</evidence>
<dbReference type="GO" id="GO:0046872">
    <property type="term" value="F:metal ion binding"/>
    <property type="evidence" value="ECO:0007669"/>
    <property type="project" value="UniProtKB-KW"/>
</dbReference>
<protein>
    <submittedName>
        <fullName evidence="5">3'5'-cyclic nucleotide phosphodiesterase</fullName>
    </submittedName>
</protein>
<keyword evidence="2" id="KW-0378">Hydrolase</keyword>
<dbReference type="EMBL" id="KN584364">
    <property type="protein sequence ID" value="KHJ81890.1"/>
    <property type="molecule type" value="Genomic_DNA"/>
</dbReference>
<proteinExistence type="predicted"/>
<keyword evidence="6" id="KW-1185">Reference proteome</keyword>
<evidence type="ECO:0000256" key="1">
    <source>
        <dbReference type="ARBA" id="ARBA00022723"/>
    </source>
</evidence>